<reference evidence="3" key="1">
    <citation type="submission" date="2017-08" db="EMBL/GenBank/DDBJ databases">
        <title>A dynamic microbial community with high functional redundancy inhabits the cold, oxic subseafloor aquifer.</title>
        <authorList>
            <person name="Tully B.J."/>
            <person name="Wheat C.G."/>
            <person name="Glazer B.T."/>
            <person name="Huber J.A."/>
        </authorList>
    </citation>
    <scope>NUCLEOTIDE SEQUENCE [LARGE SCALE GENOMIC DNA]</scope>
</reference>
<feature type="chain" id="PRO_5012065382" evidence="1">
    <location>
        <begin position="20"/>
        <end position="173"/>
    </location>
</feature>
<dbReference type="AlphaFoldDB" id="A0A2A4T1Y8"/>
<evidence type="ECO:0000313" key="2">
    <source>
        <dbReference type="EMBL" id="PCI27538.1"/>
    </source>
</evidence>
<feature type="signal peptide" evidence="1">
    <location>
        <begin position="1"/>
        <end position="19"/>
    </location>
</feature>
<keyword evidence="1" id="KW-0732">Signal</keyword>
<accession>A0A2A4T1Y8</accession>
<dbReference type="EMBL" id="NVSR01000056">
    <property type="protein sequence ID" value="PCI27538.1"/>
    <property type="molecule type" value="Genomic_DNA"/>
</dbReference>
<evidence type="ECO:0000256" key="1">
    <source>
        <dbReference type="SAM" id="SignalP"/>
    </source>
</evidence>
<dbReference type="InterPro" id="IPR006513">
    <property type="entry name" value="YtfJ_HI0045"/>
</dbReference>
<evidence type="ECO:0000313" key="3">
    <source>
        <dbReference type="Proteomes" id="UP000218113"/>
    </source>
</evidence>
<dbReference type="Proteomes" id="UP000218113">
    <property type="component" value="Unassembled WGS sequence"/>
</dbReference>
<protein>
    <submittedName>
        <fullName evidence="2">Transcriptional regulator</fullName>
    </submittedName>
</protein>
<organism evidence="2 3">
    <name type="scientific">SAR324 cluster bacterium</name>
    <dbReference type="NCBI Taxonomy" id="2024889"/>
    <lineage>
        <taxon>Bacteria</taxon>
        <taxon>Deltaproteobacteria</taxon>
        <taxon>SAR324 cluster</taxon>
    </lineage>
</organism>
<name>A0A2A4T1Y8_9DELT</name>
<sequence>MKRFFLLAIALLLPLSIFAALPLGKVPPVVMLQGDDGGRVDGSPWSSEEISGKVFIMFYVDPDEKNLNDHVSLRLKEESFSPNHFASIAVINMDATWLPNSMIASSLKEKQKEFPLTTYVKDMEKVLVDKWDLGDDTSNVVAFDRKGQVIFSKDGKLSASEVDTLISSIKAKL</sequence>
<comment type="caution">
    <text evidence="2">The sequence shown here is derived from an EMBL/GenBank/DDBJ whole genome shotgun (WGS) entry which is preliminary data.</text>
</comment>
<gene>
    <name evidence="2" type="ORF">COB67_08330</name>
</gene>
<proteinExistence type="predicted"/>
<dbReference type="Pfam" id="PF09695">
    <property type="entry name" value="YtfJ_HI0045"/>
    <property type="match status" value="1"/>
</dbReference>